<gene>
    <name evidence="1" type="ORF">P0Y56_15540</name>
</gene>
<dbReference type="KEGG" id="acob:P0Y56_15540"/>
<accession>A0AAJ6BMU2</accession>
<protein>
    <submittedName>
        <fullName evidence="1">Uncharacterized protein</fullName>
    </submittedName>
</protein>
<evidence type="ECO:0000313" key="1">
    <source>
        <dbReference type="EMBL" id="WEK46402.1"/>
    </source>
</evidence>
<dbReference type="EMBL" id="CP119316">
    <property type="protein sequence ID" value="WEK46402.1"/>
    <property type="molecule type" value="Genomic_DNA"/>
</dbReference>
<organism evidence="1 2">
    <name type="scientific">Candidatus Andeanibacterium colombiense</name>
    <dbReference type="NCBI Taxonomy" id="3121345"/>
    <lineage>
        <taxon>Bacteria</taxon>
        <taxon>Pseudomonadati</taxon>
        <taxon>Pseudomonadota</taxon>
        <taxon>Alphaproteobacteria</taxon>
        <taxon>Sphingomonadales</taxon>
        <taxon>Sphingomonadaceae</taxon>
        <taxon>Candidatus Andeanibacterium</taxon>
    </lineage>
</organism>
<dbReference type="Proteomes" id="UP001218362">
    <property type="component" value="Chromosome"/>
</dbReference>
<dbReference type="AlphaFoldDB" id="A0AAJ6BMU2"/>
<sequence>MRLLLAFTACASLLLPGCTTTLKTRPTYEVSHQKEALGGVSYSLPMLQYAVDLTYALKKCPTLAAGVPTSAFDFKIGATATSSYVAGETYTVDYRALTNIFKVTDFSIETYPSGALKAINASAEDKTGDVLKSAAEVGLAGVSMAAGNPSVALGIAKADDGGAGDIAKDLISNSTMGMPICSPPAMKALADATAARAKIKILTDDTTRDTKVIEAIAVRASNKMTRKEDRLALYNSQVAQIARQEALAAEEKTRDDADEILTFKEDRLWPEDPFMVSGGVSRSGALNAWLTPLIAYVPSNLVDPVALRKAWAEKKATLESELAKKVEAIIEAAISDQSDESREGLCAVGEQTGDCLAARVGVYGEIVPTPVAPAPCTDAKPRTALCVTANKAISARTDVEHEGLFVRQAARGRLFLCDENKACSDGDRVPLLKTQWVTAPQLGQLRFVPFHNGPFQNNALGIQLAEDGTITKLQYAEKSAILAGALASASTGVSQIESYLDEREKEKKQDIADARAEQTYQRGEVTYQRNEVTAARAEEIAAIQFEIDKTTKDQALNALLHPPAYAGSAMAKDYADETARLNAIAAQLQARLAILTAQSALDAQGK</sequence>
<evidence type="ECO:0000313" key="2">
    <source>
        <dbReference type="Proteomes" id="UP001218362"/>
    </source>
</evidence>
<name>A0AAJ6BMU2_9SPHN</name>
<reference evidence="1" key="1">
    <citation type="submission" date="2023-03" db="EMBL/GenBank/DDBJ databases">
        <title>Andean soil-derived lignocellulolytic bacterial consortium as a source of novel taxa and putative plastic-active enzymes.</title>
        <authorList>
            <person name="Diaz-Garcia L."/>
            <person name="Chuvochina M."/>
            <person name="Feuerriegel G."/>
            <person name="Bunk B."/>
            <person name="Sproer C."/>
            <person name="Streit W.R."/>
            <person name="Rodriguez L.M."/>
            <person name="Overmann J."/>
            <person name="Jimenez D.J."/>
        </authorList>
    </citation>
    <scope>NUCLEOTIDE SEQUENCE</scope>
    <source>
        <strain evidence="1">MAG 26</strain>
    </source>
</reference>
<proteinExistence type="predicted"/>